<proteinExistence type="predicted"/>
<dbReference type="EMBL" id="AALC02000050">
    <property type="protein sequence ID" value="EEQ05584.1"/>
    <property type="molecule type" value="Genomic_DNA"/>
</dbReference>
<protein>
    <submittedName>
        <fullName evidence="1">Uncharacterized protein</fullName>
    </submittedName>
</protein>
<sequence length="40" mass="4650">MRALPAEFAETYDKQVTVIVRILLVMHLPSMISNKYWVKG</sequence>
<evidence type="ECO:0000313" key="1">
    <source>
        <dbReference type="EMBL" id="EEQ05584.1"/>
    </source>
</evidence>
<keyword evidence="2" id="KW-1185">Reference proteome</keyword>
<gene>
    <name evidence="1" type="ORF">yberc0001_20500</name>
</gene>
<dbReference type="Proteomes" id="UP000010319">
    <property type="component" value="Unassembled WGS sequence"/>
</dbReference>
<organism evidence="1 2">
    <name type="scientific">Yersinia bercovieri ATCC 43970</name>
    <dbReference type="NCBI Taxonomy" id="349968"/>
    <lineage>
        <taxon>Bacteria</taxon>
        <taxon>Pseudomonadati</taxon>
        <taxon>Pseudomonadota</taxon>
        <taxon>Gammaproteobacteria</taxon>
        <taxon>Enterobacterales</taxon>
        <taxon>Yersiniaceae</taxon>
        <taxon>Yersinia</taxon>
    </lineage>
</organism>
<accession>A0ABM9XVZ3</accession>
<name>A0ABM9XVZ3_YERBE</name>
<reference evidence="1" key="1">
    <citation type="submission" date="2008-12" db="EMBL/GenBank/DDBJ databases">
        <title>Annotation of the Yersinia bercovieri ATCC 43970 genome.</title>
        <authorList>
            <person name="Read T.D."/>
            <person name="Akmal A."/>
            <person name="Bishop-Lilly K."/>
            <person name="Chen P.E."/>
            <person name="Cook C."/>
            <person name="Kiley M.P."/>
            <person name="Lentz S."/>
            <person name="Mateczun A."/>
            <person name="Nagarajan N."/>
            <person name="Nolan N."/>
            <person name="Osborne B.I."/>
            <person name="Pop M."/>
            <person name="Sozhamannan S."/>
            <person name="Stewart A.C."/>
            <person name="Sulakvelidze A."/>
            <person name="Thomason B."/>
            <person name="Willner K."/>
            <person name="Zwick M.E."/>
        </authorList>
    </citation>
    <scope>NUCLEOTIDE SEQUENCE [LARGE SCALE GENOMIC DNA]</scope>
    <source>
        <strain evidence="1">ATCC 43970</strain>
    </source>
</reference>
<comment type="caution">
    <text evidence="1">The sequence shown here is derived from an EMBL/GenBank/DDBJ whole genome shotgun (WGS) entry which is preliminary data.</text>
</comment>
<evidence type="ECO:0000313" key="2">
    <source>
        <dbReference type="Proteomes" id="UP000010319"/>
    </source>
</evidence>